<gene>
    <name evidence="1" type="ORF">Mia14_0288</name>
</gene>
<name>A0A218NMD0_9ARCH</name>
<protein>
    <submittedName>
        <fullName evidence="1">Uncharacterized protein</fullName>
    </submittedName>
</protein>
<reference evidence="1 2" key="1">
    <citation type="journal article" date="2017" name="Nat. Commun.">
        <title>'ARMAN' archaea depend on association with euryarchaeal host in culture and in situ.</title>
        <authorList>
            <person name="Golyshina O."/>
            <person name="Toshchakov S."/>
            <person name="Makarova K."/>
            <person name="Gavrilov S."/>
            <person name="Korzhenkov A."/>
            <person name="La Cono V."/>
            <person name="Arcadi E."/>
            <person name="Nechitaylo T."/>
            <person name="Ferrer M."/>
            <person name="Kublanov I."/>
            <person name="Wolf Y."/>
            <person name="Yakimov M."/>
            <person name="Golyshin P."/>
            <person name="Slesarev A."/>
            <person name="Kozyavkin S."/>
        </authorList>
    </citation>
    <scope>NUCLEOTIDE SEQUENCE [LARGE SCALE GENOMIC DNA]</scope>
    <source>
        <strain evidence="1 2">Mia14</strain>
    </source>
</reference>
<sequence>MALYPKLNFTYSYIYDSTFAQLESKEYISIKDSRLAGYIDSIEKELSYFDKKVFDNFQKFSGLKWQKPYIDVYISKYAPYSLSVPLTIKIYKDAKVATAILVHELAHNIVFQNQKQVLYKKLFADFDKYSAETKYHIIEGSILYLLNKDLFHDGLGGFFRYDNWISPKAGIAYRDAISIVLREGSENIIKRYIKKIDSCLQQ</sequence>
<evidence type="ECO:0000313" key="2">
    <source>
        <dbReference type="Proteomes" id="UP000197679"/>
    </source>
</evidence>
<dbReference type="EMBL" id="CP019964">
    <property type="protein sequence ID" value="ASI13618.1"/>
    <property type="molecule type" value="Genomic_DNA"/>
</dbReference>
<dbReference type="KEGG" id="marh:Mia14_0288"/>
<dbReference type="AlphaFoldDB" id="A0A218NMD0"/>
<dbReference type="Proteomes" id="UP000197679">
    <property type="component" value="Chromosome"/>
</dbReference>
<organism evidence="1 2">
    <name type="scientific">Candidatus Mancarchaeum acidiphilum</name>
    <dbReference type="NCBI Taxonomy" id="1920749"/>
    <lineage>
        <taxon>Archaea</taxon>
        <taxon>Candidatus Micrarchaeota</taxon>
        <taxon>Candidatus Mancarchaeum</taxon>
    </lineage>
</organism>
<dbReference type="RefSeq" id="WP_088819780.1">
    <property type="nucleotide sequence ID" value="NZ_CP019964.1"/>
</dbReference>
<evidence type="ECO:0000313" key="1">
    <source>
        <dbReference type="EMBL" id="ASI13618.1"/>
    </source>
</evidence>
<proteinExistence type="predicted"/>
<dbReference type="GeneID" id="33313845"/>
<dbReference type="OrthoDB" id="377794at2157"/>
<keyword evidence="2" id="KW-1185">Reference proteome</keyword>
<accession>A0A218NMD0</accession>